<gene>
    <name evidence="2" type="ORF">NDU88_005096</name>
</gene>
<evidence type="ECO:0000256" key="1">
    <source>
        <dbReference type="SAM" id="MobiDB-lite"/>
    </source>
</evidence>
<feature type="region of interest" description="Disordered" evidence="1">
    <location>
        <begin position="1"/>
        <end position="104"/>
    </location>
</feature>
<keyword evidence="3" id="KW-1185">Reference proteome</keyword>
<dbReference type="EMBL" id="JANPWB010000003">
    <property type="protein sequence ID" value="KAJ1201283.1"/>
    <property type="molecule type" value="Genomic_DNA"/>
</dbReference>
<organism evidence="2 3">
    <name type="scientific">Pleurodeles waltl</name>
    <name type="common">Iberian ribbed newt</name>
    <dbReference type="NCBI Taxonomy" id="8319"/>
    <lineage>
        <taxon>Eukaryota</taxon>
        <taxon>Metazoa</taxon>
        <taxon>Chordata</taxon>
        <taxon>Craniata</taxon>
        <taxon>Vertebrata</taxon>
        <taxon>Euteleostomi</taxon>
        <taxon>Amphibia</taxon>
        <taxon>Batrachia</taxon>
        <taxon>Caudata</taxon>
        <taxon>Salamandroidea</taxon>
        <taxon>Salamandridae</taxon>
        <taxon>Pleurodelinae</taxon>
        <taxon>Pleurodeles</taxon>
    </lineage>
</organism>
<feature type="compositionally biased region" description="Basic and acidic residues" evidence="1">
    <location>
        <begin position="80"/>
        <end position="95"/>
    </location>
</feature>
<sequence length="104" mass="11746">MVQPGLALCTPEICGTEHWDRRRGDRPDSRRGSPPDQRGVHEPHQSGERAVHWDRRRGERPRQEGGGRSQTSGQSTNHIGAREGEPLEHRCDRTETCNGSSGWR</sequence>
<feature type="compositionally biased region" description="Basic and acidic residues" evidence="1">
    <location>
        <begin position="15"/>
        <end position="65"/>
    </location>
</feature>
<comment type="caution">
    <text evidence="2">The sequence shown here is derived from an EMBL/GenBank/DDBJ whole genome shotgun (WGS) entry which is preliminary data.</text>
</comment>
<dbReference type="AlphaFoldDB" id="A0AAV7VIV6"/>
<accession>A0AAV7VIV6</accession>
<evidence type="ECO:0000313" key="3">
    <source>
        <dbReference type="Proteomes" id="UP001066276"/>
    </source>
</evidence>
<evidence type="ECO:0000313" key="2">
    <source>
        <dbReference type="EMBL" id="KAJ1201283.1"/>
    </source>
</evidence>
<proteinExistence type="predicted"/>
<protein>
    <submittedName>
        <fullName evidence="2">Uncharacterized protein</fullName>
    </submittedName>
</protein>
<name>A0AAV7VIV6_PLEWA</name>
<reference evidence="2" key="1">
    <citation type="journal article" date="2022" name="bioRxiv">
        <title>Sequencing and chromosome-scale assembly of the giantPleurodeles waltlgenome.</title>
        <authorList>
            <person name="Brown T."/>
            <person name="Elewa A."/>
            <person name="Iarovenko S."/>
            <person name="Subramanian E."/>
            <person name="Araus A.J."/>
            <person name="Petzold A."/>
            <person name="Susuki M."/>
            <person name="Suzuki K.-i.T."/>
            <person name="Hayashi T."/>
            <person name="Toyoda A."/>
            <person name="Oliveira C."/>
            <person name="Osipova E."/>
            <person name="Leigh N.D."/>
            <person name="Simon A."/>
            <person name="Yun M.H."/>
        </authorList>
    </citation>
    <scope>NUCLEOTIDE SEQUENCE</scope>
    <source>
        <strain evidence="2">20211129_DDA</strain>
        <tissue evidence="2">Liver</tissue>
    </source>
</reference>
<dbReference type="Proteomes" id="UP001066276">
    <property type="component" value="Chromosome 2_1"/>
</dbReference>